<proteinExistence type="inferred from homology"/>
<reference evidence="16 18" key="2">
    <citation type="submission" date="2018-12" db="EMBL/GenBank/DDBJ databases">
        <title>Legionella sp,whole genome shotgun sequence.</title>
        <authorList>
            <person name="Wu H."/>
        </authorList>
    </citation>
    <scope>NUCLEOTIDE SEQUENCE [LARGE SCALE GENOMIC DNA]</scope>
    <source>
        <strain evidence="18">km489</strain>
        <strain evidence="16">Km489</strain>
    </source>
</reference>
<dbReference type="PANTHER" id="PTHR30153">
    <property type="entry name" value="REPLICATIVE DNA HELICASE DNAB"/>
    <property type="match status" value="1"/>
</dbReference>
<evidence type="ECO:0000256" key="7">
    <source>
        <dbReference type="ARBA" id="ARBA00022840"/>
    </source>
</evidence>
<evidence type="ECO:0000256" key="12">
    <source>
        <dbReference type="NCBIfam" id="TIGR00665"/>
    </source>
</evidence>
<comment type="function">
    <text evidence="10 13">The main replicative DNA helicase, it participates in initiation and elongation during chromosome replication. Travels ahead of the DNA replisome, separating dsDNA into templates for DNA synthesis. A processive ATP-dependent 5'-3' DNA helicase it has DNA-dependent ATPase activity.</text>
</comment>
<dbReference type="FunFam" id="1.10.860.10:FF:000001">
    <property type="entry name" value="Replicative DNA helicase"/>
    <property type="match status" value="1"/>
</dbReference>
<keyword evidence="18" id="KW-1185">Reference proteome</keyword>
<dbReference type="CDD" id="cd00984">
    <property type="entry name" value="DnaB_C"/>
    <property type="match status" value="1"/>
</dbReference>
<dbReference type="InterPro" id="IPR007692">
    <property type="entry name" value="DNA_helicase_DnaB"/>
</dbReference>
<evidence type="ECO:0000313" key="15">
    <source>
        <dbReference type="EMBL" id="PWY57416.1"/>
    </source>
</evidence>
<dbReference type="EMBL" id="RZGX01000001">
    <property type="protein sequence ID" value="RUR26499.1"/>
    <property type="molecule type" value="Genomic_DNA"/>
</dbReference>
<evidence type="ECO:0000256" key="8">
    <source>
        <dbReference type="ARBA" id="ARBA00023125"/>
    </source>
</evidence>
<dbReference type="InterPro" id="IPR007693">
    <property type="entry name" value="DNA_helicase_DnaB-like_N"/>
</dbReference>
<keyword evidence="5 13" id="KW-0378">Hydrolase</keyword>
<evidence type="ECO:0000259" key="14">
    <source>
        <dbReference type="PROSITE" id="PS51199"/>
    </source>
</evidence>
<dbReference type="GO" id="GO:0006269">
    <property type="term" value="P:DNA replication, synthesis of primer"/>
    <property type="evidence" value="ECO:0007669"/>
    <property type="project" value="UniProtKB-UniRule"/>
</dbReference>
<evidence type="ECO:0000256" key="9">
    <source>
        <dbReference type="ARBA" id="ARBA00023235"/>
    </source>
</evidence>
<dbReference type="NCBIfam" id="NF004384">
    <property type="entry name" value="PRK05748.1"/>
    <property type="match status" value="1"/>
</dbReference>
<keyword evidence="6 13" id="KW-0347">Helicase</keyword>
<evidence type="ECO:0000256" key="10">
    <source>
        <dbReference type="ARBA" id="ARBA00044932"/>
    </source>
</evidence>
<feature type="domain" description="SF4 helicase" evidence="14">
    <location>
        <begin position="188"/>
        <end position="455"/>
    </location>
</feature>
<comment type="caution">
    <text evidence="15">The sequence shown here is derived from an EMBL/GenBank/DDBJ whole genome shotgun (WGS) entry which is preliminary data.</text>
</comment>
<keyword evidence="2 13" id="KW-0639">Primosome</keyword>
<dbReference type="SMART" id="SM00382">
    <property type="entry name" value="AAA"/>
    <property type="match status" value="1"/>
</dbReference>
<dbReference type="GO" id="GO:0005829">
    <property type="term" value="C:cytosol"/>
    <property type="evidence" value="ECO:0007669"/>
    <property type="project" value="TreeGrafter"/>
</dbReference>
<dbReference type="Pfam" id="PF03796">
    <property type="entry name" value="DnaB_C"/>
    <property type="match status" value="1"/>
</dbReference>
<evidence type="ECO:0000313" key="16">
    <source>
        <dbReference type="EMBL" id="RUR26499.1"/>
    </source>
</evidence>
<dbReference type="EC" id="5.6.2.3" evidence="12 13"/>
<dbReference type="SUPFAM" id="SSF52540">
    <property type="entry name" value="P-loop containing nucleoside triphosphate hydrolases"/>
    <property type="match status" value="1"/>
</dbReference>
<dbReference type="GO" id="GO:0043139">
    <property type="term" value="F:5'-3' DNA helicase activity"/>
    <property type="evidence" value="ECO:0007669"/>
    <property type="project" value="UniProtKB-EC"/>
</dbReference>
<dbReference type="NCBIfam" id="TIGR00665">
    <property type="entry name" value="DnaB"/>
    <property type="match status" value="1"/>
</dbReference>
<dbReference type="FunFam" id="3.40.50.300:FF:000076">
    <property type="entry name" value="Replicative DNA helicase"/>
    <property type="match status" value="1"/>
</dbReference>
<dbReference type="InterPro" id="IPR007694">
    <property type="entry name" value="DNA_helicase_DnaB-like_C"/>
</dbReference>
<dbReference type="InterPro" id="IPR036185">
    <property type="entry name" value="DNA_heli_DnaB-like_N_sf"/>
</dbReference>
<organism evidence="15 17">
    <name type="scientific">Legionella qingyii</name>
    <dbReference type="NCBI Taxonomy" id="2184757"/>
    <lineage>
        <taxon>Bacteria</taxon>
        <taxon>Pseudomonadati</taxon>
        <taxon>Pseudomonadota</taxon>
        <taxon>Gammaproteobacteria</taxon>
        <taxon>Legionellales</taxon>
        <taxon>Legionellaceae</taxon>
        <taxon>Legionella</taxon>
    </lineage>
</organism>
<dbReference type="GO" id="GO:0005524">
    <property type="term" value="F:ATP binding"/>
    <property type="evidence" value="ECO:0007669"/>
    <property type="project" value="UniProtKB-UniRule"/>
</dbReference>
<dbReference type="RefSeq" id="WP_110141251.1">
    <property type="nucleotide sequence ID" value="NZ_QHJG01000002.1"/>
</dbReference>
<dbReference type="PANTHER" id="PTHR30153:SF2">
    <property type="entry name" value="REPLICATIVE DNA HELICASE"/>
    <property type="match status" value="1"/>
</dbReference>
<protein>
    <recommendedName>
        <fullName evidence="12 13">Replicative DNA helicase</fullName>
        <ecNumber evidence="12 13">5.6.2.3</ecNumber>
    </recommendedName>
</protein>
<name>A0A317U915_9GAMM</name>
<dbReference type="AlphaFoldDB" id="A0A317U915"/>
<keyword evidence="9" id="KW-0413">Isomerase</keyword>
<dbReference type="OrthoDB" id="9773982at2"/>
<dbReference type="GO" id="GO:0016787">
    <property type="term" value="F:hydrolase activity"/>
    <property type="evidence" value="ECO:0007669"/>
    <property type="project" value="UniProtKB-KW"/>
</dbReference>
<dbReference type="Gene3D" id="3.40.50.300">
    <property type="entry name" value="P-loop containing nucleotide triphosphate hydrolases"/>
    <property type="match status" value="1"/>
</dbReference>
<dbReference type="PROSITE" id="PS51199">
    <property type="entry name" value="SF4_HELICASE"/>
    <property type="match status" value="1"/>
</dbReference>
<gene>
    <name evidence="16" type="primary">dnaB</name>
    <name evidence="15" type="ORF">DGG96_01490</name>
    <name evidence="16" type="ORF">ELY20_00860</name>
</gene>
<evidence type="ECO:0000256" key="11">
    <source>
        <dbReference type="ARBA" id="ARBA00048954"/>
    </source>
</evidence>
<dbReference type="GO" id="GO:0003677">
    <property type="term" value="F:DNA binding"/>
    <property type="evidence" value="ECO:0007669"/>
    <property type="project" value="UniProtKB-UniRule"/>
</dbReference>
<dbReference type="EMBL" id="QHJG01000002">
    <property type="protein sequence ID" value="PWY57416.1"/>
    <property type="molecule type" value="Genomic_DNA"/>
</dbReference>
<keyword evidence="3 13" id="KW-0235">DNA replication</keyword>
<evidence type="ECO:0000313" key="18">
    <source>
        <dbReference type="Proteomes" id="UP000287374"/>
    </source>
</evidence>
<keyword evidence="8 13" id="KW-0238">DNA-binding</keyword>
<comment type="similarity">
    <text evidence="1 13">Belongs to the helicase family. DnaB subfamily.</text>
</comment>
<dbReference type="InterPro" id="IPR027417">
    <property type="entry name" value="P-loop_NTPase"/>
</dbReference>
<evidence type="ECO:0000256" key="3">
    <source>
        <dbReference type="ARBA" id="ARBA00022705"/>
    </source>
</evidence>
<sequence>MYDLQNSKKTVDPLKRPPHSVEAEQSILGGLMLDNEVWDKVSNKLCEADFYRTEHRILFRAISSLVKKDQPFDVVTLLDALKSYNELDDAGGEAYLFELANNTPSVANISAYADIVREKSVQRQLIAVATEIADSAYNPGGRQVPELLDMAETRVFAIGEQTAGDGGPENIKSVLVRAVEKIDALYHNGDAITGLATGLSDLDEMTSGLQPSDLVIVAGRPSMGKTTLVMNMAEHAAIKSGKPVLVFSMEMPSDSLAMRMMSSLGRIDQHKIRTGKLDDDDWPRVTSAVHMLSEAPLFIDDTPALSPGEMRARARRLAKDHGNLGLIVVDYLQLMKVPGFGADNRTAEISEISRSLKSLAKELQVPVIALSQLNRSLEQRADKRPVMSDLRESGAIEQDADLICFIYRDEVYHEDSPDKGTAEIIVAKQRNGPIGKVRVAFIGKYTRFEDLAYNGYQGVD</sequence>
<dbReference type="Gene3D" id="1.10.860.10">
    <property type="entry name" value="DNAb Helicase, Chain A"/>
    <property type="match status" value="1"/>
</dbReference>
<evidence type="ECO:0000256" key="13">
    <source>
        <dbReference type="RuleBase" id="RU362085"/>
    </source>
</evidence>
<dbReference type="SUPFAM" id="SSF48024">
    <property type="entry name" value="N-terminal domain of DnaB helicase"/>
    <property type="match status" value="1"/>
</dbReference>
<reference evidence="15 17" key="1">
    <citation type="submission" date="2018-05" db="EMBL/GenBank/DDBJ databases">
        <title>Legionella qingyii sp.nov., whole genome shotgun sequence.</title>
        <authorList>
            <person name="Wu H."/>
            <person name="Zhu Q."/>
            <person name="Hu C."/>
        </authorList>
    </citation>
    <scope>NUCLEOTIDE SEQUENCE [LARGE SCALE GENOMIC DNA]</scope>
    <source>
        <strain evidence="15 17">HEB18</strain>
    </source>
</reference>
<accession>A0A317U915</accession>
<comment type="catalytic activity">
    <reaction evidence="11 13">
        <text>ATP + H2O = ADP + phosphate + H(+)</text>
        <dbReference type="Rhea" id="RHEA:13065"/>
        <dbReference type="ChEBI" id="CHEBI:15377"/>
        <dbReference type="ChEBI" id="CHEBI:15378"/>
        <dbReference type="ChEBI" id="CHEBI:30616"/>
        <dbReference type="ChEBI" id="CHEBI:43474"/>
        <dbReference type="ChEBI" id="CHEBI:456216"/>
        <dbReference type="EC" id="5.6.2.3"/>
    </reaction>
</comment>
<keyword evidence="7 13" id="KW-0067">ATP-binding</keyword>
<evidence type="ECO:0000256" key="2">
    <source>
        <dbReference type="ARBA" id="ARBA00022515"/>
    </source>
</evidence>
<dbReference type="Proteomes" id="UP000247152">
    <property type="component" value="Unassembled WGS sequence"/>
</dbReference>
<dbReference type="InterPro" id="IPR016136">
    <property type="entry name" value="DNA_helicase_N/primase_C"/>
</dbReference>
<evidence type="ECO:0000256" key="1">
    <source>
        <dbReference type="ARBA" id="ARBA00008428"/>
    </source>
</evidence>
<evidence type="ECO:0000256" key="6">
    <source>
        <dbReference type="ARBA" id="ARBA00022806"/>
    </source>
</evidence>
<evidence type="ECO:0000256" key="4">
    <source>
        <dbReference type="ARBA" id="ARBA00022741"/>
    </source>
</evidence>
<keyword evidence="4 13" id="KW-0547">Nucleotide-binding</keyword>
<evidence type="ECO:0000313" key="17">
    <source>
        <dbReference type="Proteomes" id="UP000247152"/>
    </source>
</evidence>
<dbReference type="GO" id="GO:1990077">
    <property type="term" value="C:primosome complex"/>
    <property type="evidence" value="ECO:0007669"/>
    <property type="project" value="UniProtKB-UniRule"/>
</dbReference>
<dbReference type="Pfam" id="PF00772">
    <property type="entry name" value="DnaB"/>
    <property type="match status" value="1"/>
</dbReference>
<evidence type="ECO:0000256" key="5">
    <source>
        <dbReference type="ARBA" id="ARBA00022801"/>
    </source>
</evidence>
<dbReference type="InterPro" id="IPR003593">
    <property type="entry name" value="AAA+_ATPase"/>
</dbReference>
<dbReference type="GO" id="GO:0042802">
    <property type="term" value="F:identical protein binding"/>
    <property type="evidence" value="ECO:0007669"/>
    <property type="project" value="UniProtKB-ARBA"/>
</dbReference>
<dbReference type="Proteomes" id="UP000287374">
    <property type="component" value="Unassembled WGS sequence"/>
</dbReference>